<name>A0A2H5XD28_9BACT</name>
<dbReference type="SFLD" id="SFLDS00005">
    <property type="entry name" value="Isoprenoid_Synthase_Type_I"/>
    <property type="match status" value="1"/>
</dbReference>
<dbReference type="Gene3D" id="1.10.600.10">
    <property type="entry name" value="Farnesyl Diphosphate Synthase"/>
    <property type="match status" value="1"/>
</dbReference>
<evidence type="ECO:0000313" key="10">
    <source>
        <dbReference type="Proteomes" id="UP000236173"/>
    </source>
</evidence>
<dbReference type="AlphaFoldDB" id="A0A2H5XD28"/>
<organism evidence="9 10">
    <name type="scientific">Candidatus Fervidibacter japonicus</name>
    <dbReference type="NCBI Taxonomy" id="2035412"/>
    <lineage>
        <taxon>Bacteria</taxon>
        <taxon>Candidatus Fervidibacterota</taxon>
        <taxon>Candidatus Fervidibacter</taxon>
    </lineage>
</organism>
<evidence type="ECO:0000313" key="9">
    <source>
        <dbReference type="EMBL" id="GBC99075.1"/>
    </source>
</evidence>
<evidence type="ECO:0000256" key="8">
    <source>
        <dbReference type="SAM" id="Coils"/>
    </source>
</evidence>
<dbReference type="FunFam" id="1.10.600.10:FF:000001">
    <property type="entry name" value="Geranylgeranyl diphosphate synthase"/>
    <property type="match status" value="1"/>
</dbReference>
<keyword evidence="8" id="KW-0175">Coiled coil</keyword>
<evidence type="ECO:0000256" key="2">
    <source>
        <dbReference type="ARBA" id="ARBA00006706"/>
    </source>
</evidence>
<evidence type="ECO:0000256" key="7">
    <source>
        <dbReference type="RuleBase" id="RU004466"/>
    </source>
</evidence>
<dbReference type="PROSITE" id="PS00444">
    <property type="entry name" value="POLYPRENYL_SYNTHASE_2"/>
    <property type="match status" value="1"/>
</dbReference>
<evidence type="ECO:0000256" key="4">
    <source>
        <dbReference type="ARBA" id="ARBA00022723"/>
    </source>
</evidence>
<dbReference type="GO" id="GO:0005737">
    <property type="term" value="C:cytoplasm"/>
    <property type="evidence" value="ECO:0007669"/>
    <property type="project" value="UniProtKB-ARBA"/>
</dbReference>
<evidence type="ECO:0000256" key="6">
    <source>
        <dbReference type="ARBA" id="ARBA00023229"/>
    </source>
</evidence>
<dbReference type="EC" id="2.5.1.10" evidence="9"/>
<keyword evidence="3 7" id="KW-0808">Transferase</keyword>
<accession>A0A2H5XD28</accession>
<evidence type="ECO:0000256" key="5">
    <source>
        <dbReference type="ARBA" id="ARBA00022842"/>
    </source>
</evidence>
<reference evidence="10" key="1">
    <citation type="submission" date="2017-09" db="EMBL/GenBank/DDBJ databases">
        <title>Metaegenomics of thermophilic ammonia-oxidizing enrichment culture.</title>
        <authorList>
            <person name="Kato S."/>
            <person name="Suzuki K."/>
        </authorList>
    </citation>
    <scope>NUCLEOTIDE SEQUENCE [LARGE SCALE GENOMIC DNA]</scope>
</reference>
<dbReference type="InterPro" id="IPR008949">
    <property type="entry name" value="Isoprenoid_synthase_dom_sf"/>
</dbReference>
<evidence type="ECO:0000256" key="1">
    <source>
        <dbReference type="ARBA" id="ARBA00001946"/>
    </source>
</evidence>
<evidence type="ECO:0000256" key="3">
    <source>
        <dbReference type="ARBA" id="ARBA00022679"/>
    </source>
</evidence>
<gene>
    <name evidence="9" type="ORF">HRbin17_01596</name>
</gene>
<dbReference type="PANTHER" id="PTHR43281:SF1">
    <property type="entry name" value="FARNESYL DIPHOSPHATE SYNTHASE"/>
    <property type="match status" value="1"/>
</dbReference>
<protein>
    <submittedName>
        <fullName evidence="9">Farnesyl diphosphate synthase</fullName>
        <ecNumber evidence="9">2.5.1.10</ecNumber>
    </submittedName>
</protein>
<keyword evidence="5" id="KW-0460">Magnesium</keyword>
<dbReference type="InterPro" id="IPR033749">
    <property type="entry name" value="Polyprenyl_synt_CS"/>
</dbReference>
<comment type="cofactor">
    <cofactor evidence="1">
        <name>Mg(2+)</name>
        <dbReference type="ChEBI" id="CHEBI:18420"/>
    </cofactor>
</comment>
<keyword evidence="6" id="KW-0414">Isoprene biosynthesis</keyword>
<dbReference type="NCBIfam" id="NF045485">
    <property type="entry name" value="FPPsyn"/>
    <property type="match status" value="1"/>
</dbReference>
<sequence length="306" mass="33595">MNATEAMAILQERWTLCLRKVDAALDAWLPKETELPSTLHRAMRYSVLAGGKRLRPFLVLESCRIVGGDEDKALPAACAVEVLHTYSLVHDDLPCMDDDDFRRGKPTCHKVFGEGMAVLCGDALLTLAFEWLATKLPERGVDAATVVKCIATLAEAAGSRWLVGGQAMDIMEQAVGYADRSPEKVRLIHERKTAALIRACCVIGGLIGGATARQLTALHEFGYWFGLAFQITDDILDVTGDPAKLGKSVGKDERQKKLTYPTVFGLERSRRLAEDAVAQAIKALRALDERADLLEALAQFLLERQM</sequence>
<dbReference type="CDD" id="cd00685">
    <property type="entry name" value="Trans_IPPS_HT"/>
    <property type="match status" value="1"/>
</dbReference>
<dbReference type="GO" id="GO:0046872">
    <property type="term" value="F:metal ion binding"/>
    <property type="evidence" value="ECO:0007669"/>
    <property type="project" value="UniProtKB-KW"/>
</dbReference>
<comment type="similarity">
    <text evidence="2 7">Belongs to the FPP/GGPP synthase family.</text>
</comment>
<dbReference type="EMBL" id="BEHT01000020">
    <property type="protein sequence ID" value="GBC99075.1"/>
    <property type="molecule type" value="Genomic_DNA"/>
</dbReference>
<dbReference type="Proteomes" id="UP000236173">
    <property type="component" value="Unassembled WGS sequence"/>
</dbReference>
<dbReference type="GO" id="GO:0016114">
    <property type="term" value="P:terpenoid biosynthetic process"/>
    <property type="evidence" value="ECO:0007669"/>
    <property type="project" value="UniProtKB-ARBA"/>
</dbReference>
<dbReference type="InterPro" id="IPR053378">
    <property type="entry name" value="Prenyl_diphosphate_synthase"/>
</dbReference>
<dbReference type="GO" id="GO:0004337">
    <property type="term" value="F:(2E,6E)-farnesyl diphosphate synthase activity"/>
    <property type="evidence" value="ECO:0007669"/>
    <property type="project" value="UniProtKB-EC"/>
</dbReference>
<dbReference type="PANTHER" id="PTHR43281">
    <property type="entry name" value="FARNESYL DIPHOSPHATE SYNTHASE"/>
    <property type="match status" value="1"/>
</dbReference>
<comment type="caution">
    <text evidence="9">The sequence shown here is derived from an EMBL/GenBank/DDBJ whole genome shotgun (WGS) entry which is preliminary data.</text>
</comment>
<dbReference type="SUPFAM" id="SSF48576">
    <property type="entry name" value="Terpenoid synthases"/>
    <property type="match status" value="1"/>
</dbReference>
<proteinExistence type="inferred from homology"/>
<feature type="coiled-coil region" evidence="8">
    <location>
        <begin position="270"/>
        <end position="304"/>
    </location>
</feature>
<dbReference type="PROSITE" id="PS00723">
    <property type="entry name" value="POLYPRENYL_SYNTHASE_1"/>
    <property type="match status" value="1"/>
</dbReference>
<dbReference type="Pfam" id="PF00348">
    <property type="entry name" value="polyprenyl_synt"/>
    <property type="match status" value="1"/>
</dbReference>
<dbReference type="InterPro" id="IPR000092">
    <property type="entry name" value="Polyprenyl_synt"/>
</dbReference>
<keyword evidence="4" id="KW-0479">Metal-binding</keyword>
<dbReference type="SFLD" id="SFLDG01017">
    <property type="entry name" value="Polyprenyl_Transferase_Like"/>
    <property type="match status" value="1"/>
</dbReference>